<evidence type="ECO:0000259" key="2">
    <source>
        <dbReference type="Pfam" id="PF14040"/>
    </source>
</evidence>
<dbReference type="RefSeq" id="XP_043007817.1">
    <property type="nucleotide sequence ID" value="XM_043155351.1"/>
</dbReference>
<feature type="region of interest" description="Disordered" evidence="1">
    <location>
        <begin position="644"/>
        <end position="695"/>
    </location>
</feature>
<protein>
    <recommendedName>
        <fullName evidence="2">Deoxyribonuclease NucA/NucB domain-containing protein</fullName>
    </recommendedName>
</protein>
<dbReference type="OrthoDB" id="2969787at2759"/>
<dbReference type="KEGG" id="more:E1B28_010389"/>
<feature type="compositionally biased region" description="Pro residues" evidence="1">
    <location>
        <begin position="572"/>
        <end position="581"/>
    </location>
</feature>
<dbReference type="InterPro" id="IPR029476">
    <property type="entry name" value="DNase_NucA_NucB"/>
</dbReference>
<evidence type="ECO:0000256" key="1">
    <source>
        <dbReference type="SAM" id="MobiDB-lite"/>
    </source>
</evidence>
<evidence type="ECO:0000313" key="4">
    <source>
        <dbReference type="Proteomes" id="UP001049176"/>
    </source>
</evidence>
<dbReference type="Proteomes" id="UP001049176">
    <property type="component" value="Chromosome 6"/>
</dbReference>
<organism evidence="3 4">
    <name type="scientific">Marasmius oreades</name>
    <name type="common">fairy-ring Marasmius</name>
    <dbReference type="NCBI Taxonomy" id="181124"/>
    <lineage>
        <taxon>Eukaryota</taxon>
        <taxon>Fungi</taxon>
        <taxon>Dikarya</taxon>
        <taxon>Basidiomycota</taxon>
        <taxon>Agaricomycotina</taxon>
        <taxon>Agaricomycetes</taxon>
        <taxon>Agaricomycetidae</taxon>
        <taxon>Agaricales</taxon>
        <taxon>Marasmiineae</taxon>
        <taxon>Marasmiaceae</taxon>
        <taxon>Marasmius</taxon>
    </lineage>
</organism>
<feature type="domain" description="Deoxyribonuclease NucA/NucB" evidence="2">
    <location>
        <begin position="639"/>
        <end position="732"/>
    </location>
</feature>
<dbReference type="EMBL" id="CM032186">
    <property type="protein sequence ID" value="KAG7091347.1"/>
    <property type="molecule type" value="Genomic_DNA"/>
</dbReference>
<feature type="compositionally biased region" description="Basic and acidic residues" evidence="1">
    <location>
        <begin position="582"/>
        <end position="592"/>
    </location>
</feature>
<dbReference type="GeneID" id="66079465"/>
<name>A0A9P7RX79_9AGAR</name>
<gene>
    <name evidence="3" type="ORF">E1B28_010389</name>
</gene>
<comment type="caution">
    <text evidence="3">The sequence shown here is derived from an EMBL/GenBank/DDBJ whole genome shotgun (WGS) entry which is preliminary data.</text>
</comment>
<keyword evidence="4" id="KW-1185">Reference proteome</keyword>
<dbReference type="Pfam" id="PF14040">
    <property type="entry name" value="DNase_NucA_NucB"/>
    <property type="match status" value="1"/>
</dbReference>
<feature type="region of interest" description="Disordered" evidence="1">
    <location>
        <begin position="568"/>
        <end position="613"/>
    </location>
</feature>
<evidence type="ECO:0000313" key="3">
    <source>
        <dbReference type="EMBL" id="KAG7091347.1"/>
    </source>
</evidence>
<proteinExistence type="predicted"/>
<dbReference type="AlphaFoldDB" id="A0A9P7RX79"/>
<sequence>MSTLAQADLRIASKRAGYDNNKPLGESETIVLYIYNAGPALASAPEVKAGFSYSMDYEAVTKTLRAVGGLITPQPSWIIEDGTLDWKDLPPPLSQFKDWDMVTTLPDVPAGMLMELSLSFPMFRQKAYADYPLTASVESKTPDPRKENNTTTYVITPNHHDDGSNYWNTPGDLKNLDSLAVEPMFQVDLRVASARACYNNNLPFKEVETLTFFVFNDGPTTAHKPVLTAGYTTSMDYSNITCSLEEAWIPDGTDPSESLSDTDSPLQWQPLNGIRYHIDGWNVICNLPRIPPTTLYRVKISFPMNRTFTYNDYTATASVSSEAEELNPHNNSTTYVITPTDHSKAGDAYWQAKGNIKQLDGPSVPSGSRACLTGWLPETPVIVNNGRKRKQATLAHLAHLDKDIWQVYGYDLQTKSVLPKKVAGTETRTSSEAITVTFSPDGKNVLTYTAHPDTLVYLSPFSHGIGWNKVSLGYWIPVRMLWAGAMIRGMRSDGRVTPSAYVVNVEDAVGQNFKSVEPKMVSASHSYVVGTLGEGGILTHNPKDGQRCGPANVPAILATISRAANNLVATTTPPPGIPPPRHGYDLRYRRPADPPTPPPARRSAPPVLPMDVPRRDEDGNWLIYLYEEDTPGAVENARHAVESGRPAILTYDPNGTPQRRRESTGQVQSQSELLDLTRRERSGRTGTLGQLDRDEYPPAIAAEGGAGAMVTYIEAGDNRRAGSLMGQQFMAYRQQQPDGQPGLQRGDTFRFVIINENMSELEYLGDSVPLEETQIERPPTD</sequence>
<accession>A0A9P7RX79</accession>
<reference evidence="3" key="1">
    <citation type="journal article" date="2021" name="Genome Biol. Evol.">
        <title>The assembled and annotated genome of the fairy-ring fungus Marasmius oreades.</title>
        <authorList>
            <person name="Hiltunen M."/>
            <person name="Ament-Velasquez S.L."/>
            <person name="Johannesson H."/>
        </authorList>
    </citation>
    <scope>NUCLEOTIDE SEQUENCE</scope>
    <source>
        <strain evidence="3">03SP1</strain>
    </source>
</reference>